<feature type="compositionally biased region" description="Polar residues" evidence="8">
    <location>
        <begin position="354"/>
        <end position="364"/>
    </location>
</feature>
<dbReference type="PROSITE" id="PS00678">
    <property type="entry name" value="WD_REPEATS_1"/>
    <property type="match status" value="1"/>
</dbReference>
<feature type="repeat" description="WD" evidence="7">
    <location>
        <begin position="158"/>
        <end position="192"/>
    </location>
</feature>
<feature type="region of interest" description="Disordered" evidence="8">
    <location>
        <begin position="47"/>
        <end position="75"/>
    </location>
</feature>
<feature type="compositionally biased region" description="Polar residues" evidence="8">
    <location>
        <begin position="7"/>
        <end position="26"/>
    </location>
</feature>
<evidence type="ECO:0000256" key="4">
    <source>
        <dbReference type="ARBA" id="ARBA00022574"/>
    </source>
</evidence>
<dbReference type="PROSITE" id="PS50294">
    <property type="entry name" value="WD_REPEATS_REGION"/>
    <property type="match status" value="1"/>
</dbReference>
<dbReference type="STRING" id="1296100.A0A1B9GF76"/>
<dbReference type="GeneID" id="30205557"/>
<evidence type="ECO:0000313" key="9">
    <source>
        <dbReference type="EMBL" id="OCF29648.1"/>
    </source>
</evidence>
<dbReference type="GO" id="GO:0048188">
    <property type="term" value="C:Set1C/COMPASS complex"/>
    <property type="evidence" value="ECO:0007669"/>
    <property type="project" value="TreeGrafter"/>
</dbReference>
<dbReference type="SMART" id="SM00320">
    <property type="entry name" value="WD40"/>
    <property type="match status" value="4"/>
</dbReference>
<evidence type="ECO:0000313" key="11">
    <source>
        <dbReference type="Proteomes" id="UP000092730"/>
    </source>
</evidence>
<proteinExistence type="inferred from homology"/>
<dbReference type="Proteomes" id="UP000092730">
    <property type="component" value="Chromosome 1"/>
</dbReference>
<dbReference type="FunFam" id="2.130.10.10:FF:001194">
    <property type="entry name" value="Unplaced genomic scaffold supercont1.1, whole genome shotgun sequence"/>
    <property type="match status" value="1"/>
</dbReference>
<keyword evidence="11" id="KW-1185">Reference proteome</keyword>
<keyword evidence="5" id="KW-0677">Repeat</keyword>
<dbReference type="PRINTS" id="PR00320">
    <property type="entry name" value="GPROTEINBRPT"/>
</dbReference>
<reference evidence="9" key="3">
    <citation type="submission" date="2014-01" db="EMBL/GenBank/DDBJ databases">
        <title>Evolution of pathogenesis and genome organization in the Tremellales.</title>
        <authorList>
            <person name="Cuomo C."/>
            <person name="Litvintseva A."/>
            <person name="Heitman J."/>
            <person name="Chen Y."/>
            <person name="Sun S."/>
            <person name="Springer D."/>
            <person name="Dromer F."/>
            <person name="Young S."/>
            <person name="Zeng Q."/>
            <person name="Chapman S."/>
            <person name="Gujja S."/>
            <person name="Saif S."/>
            <person name="Birren B."/>
        </authorList>
    </citation>
    <scope>NUCLEOTIDE SEQUENCE</scope>
    <source>
        <strain evidence="9">CBS 10118</strain>
    </source>
</reference>
<reference evidence="10" key="2">
    <citation type="submission" date="2013-07" db="EMBL/GenBank/DDBJ databases">
        <authorList>
            <consortium name="The Broad Institute Genome Sequencing Platform"/>
            <person name="Cuomo C."/>
            <person name="Litvintseva A."/>
            <person name="Chen Y."/>
            <person name="Heitman J."/>
            <person name="Sun S."/>
            <person name="Springer D."/>
            <person name="Dromer F."/>
            <person name="Young S.K."/>
            <person name="Zeng Q."/>
            <person name="Gargeya S."/>
            <person name="Fitzgerald M."/>
            <person name="Abouelleil A."/>
            <person name="Alvarado L."/>
            <person name="Berlin A.M."/>
            <person name="Chapman S.B."/>
            <person name="Dewar J."/>
            <person name="Goldberg J."/>
            <person name="Griggs A."/>
            <person name="Gujja S."/>
            <person name="Hansen M."/>
            <person name="Howarth C."/>
            <person name="Imamovic A."/>
            <person name="Larimer J."/>
            <person name="McCowan C."/>
            <person name="Murphy C."/>
            <person name="Pearson M."/>
            <person name="Priest M."/>
            <person name="Roberts A."/>
            <person name="Saif S."/>
            <person name="Shea T."/>
            <person name="Sykes S."/>
            <person name="Wortman J."/>
            <person name="Nusbaum C."/>
            <person name="Birren B."/>
        </authorList>
    </citation>
    <scope>NUCLEOTIDE SEQUENCE</scope>
    <source>
        <strain evidence="10">CBS 10118</strain>
    </source>
</reference>
<evidence type="ECO:0000256" key="1">
    <source>
        <dbReference type="ARBA" id="ARBA00004123"/>
    </source>
</evidence>
<organism evidence="9">
    <name type="scientific">Kwoniella bestiolae CBS 10118</name>
    <dbReference type="NCBI Taxonomy" id="1296100"/>
    <lineage>
        <taxon>Eukaryota</taxon>
        <taxon>Fungi</taxon>
        <taxon>Dikarya</taxon>
        <taxon>Basidiomycota</taxon>
        <taxon>Agaricomycotina</taxon>
        <taxon>Tremellomycetes</taxon>
        <taxon>Tremellales</taxon>
        <taxon>Cryptococcaceae</taxon>
        <taxon>Kwoniella</taxon>
    </lineage>
</organism>
<dbReference type="InterPro" id="IPR001680">
    <property type="entry name" value="WD40_rpt"/>
</dbReference>
<dbReference type="Pfam" id="PF00400">
    <property type="entry name" value="WD40"/>
    <property type="match status" value="3"/>
</dbReference>
<feature type="compositionally biased region" description="Basic and acidic residues" evidence="8">
    <location>
        <begin position="367"/>
        <end position="379"/>
    </location>
</feature>
<dbReference type="GO" id="GO:0003682">
    <property type="term" value="F:chromatin binding"/>
    <property type="evidence" value="ECO:0007669"/>
    <property type="project" value="TreeGrafter"/>
</dbReference>
<gene>
    <name evidence="9" type="ORF">I302_01158</name>
    <name evidence="10" type="ORF">I302_102468</name>
</gene>
<feature type="repeat" description="WD" evidence="7">
    <location>
        <begin position="78"/>
        <end position="112"/>
    </location>
</feature>
<dbReference type="PROSITE" id="PS50082">
    <property type="entry name" value="WD_REPEATS_2"/>
    <property type="match status" value="3"/>
</dbReference>
<comment type="subcellular location">
    <subcellularLocation>
        <location evidence="1">Nucleus</location>
    </subcellularLocation>
</comment>
<evidence type="ECO:0000256" key="8">
    <source>
        <dbReference type="SAM" id="MobiDB-lite"/>
    </source>
</evidence>
<dbReference type="SUPFAM" id="SSF50978">
    <property type="entry name" value="WD40 repeat-like"/>
    <property type="match status" value="1"/>
</dbReference>
<evidence type="ECO:0000313" key="10">
    <source>
        <dbReference type="EMBL" id="WVW80485.1"/>
    </source>
</evidence>
<dbReference type="Gene3D" id="2.130.10.10">
    <property type="entry name" value="YVTN repeat-like/Quinoprotein amine dehydrogenase"/>
    <property type="match status" value="1"/>
</dbReference>
<dbReference type="EMBL" id="CP144541">
    <property type="protein sequence ID" value="WVW80485.1"/>
    <property type="molecule type" value="Genomic_DNA"/>
</dbReference>
<dbReference type="AlphaFoldDB" id="A0A1B9GF76"/>
<dbReference type="PANTHER" id="PTHR19861:SF0">
    <property type="entry name" value="WD REPEAT-CONTAINING PROTEIN 82"/>
    <property type="match status" value="1"/>
</dbReference>
<dbReference type="InterPro" id="IPR036322">
    <property type="entry name" value="WD40_repeat_dom_sf"/>
</dbReference>
<reference evidence="9" key="1">
    <citation type="submission" date="2013-07" db="EMBL/GenBank/DDBJ databases">
        <title>The Genome Sequence of Cryptococcus bestiolae CBS10118.</title>
        <authorList>
            <consortium name="The Broad Institute Genome Sequencing Platform"/>
            <person name="Cuomo C."/>
            <person name="Litvintseva A."/>
            <person name="Chen Y."/>
            <person name="Heitman J."/>
            <person name="Sun S."/>
            <person name="Springer D."/>
            <person name="Dromer F."/>
            <person name="Young S.K."/>
            <person name="Zeng Q."/>
            <person name="Gargeya S."/>
            <person name="Fitzgerald M."/>
            <person name="Abouelleil A."/>
            <person name="Alvarado L."/>
            <person name="Berlin A.M."/>
            <person name="Chapman S.B."/>
            <person name="Dewar J."/>
            <person name="Goldberg J."/>
            <person name="Griggs A."/>
            <person name="Gujja S."/>
            <person name="Hansen M."/>
            <person name="Howarth C."/>
            <person name="Imamovic A."/>
            <person name="Larimer J."/>
            <person name="McCowan C."/>
            <person name="Murphy C."/>
            <person name="Pearson M."/>
            <person name="Priest M."/>
            <person name="Roberts A."/>
            <person name="Saif S."/>
            <person name="Shea T."/>
            <person name="Sykes S."/>
            <person name="Wortman J."/>
            <person name="Nusbaum C."/>
            <person name="Birren B."/>
        </authorList>
    </citation>
    <scope>NUCLEOTIDE SEQUENCE [LARGE SCALE GENOMIC DNA]</scope>
    <source>
        <strain evidence="9">CBS 10118</strain>
    </source>
</reference>
<evidence type="ECO:0000256" key="5">
    <source>
        <dbReference type="ARBA" id="ARBA00022737"/>
    </source>
</evidence>
<protein>
    <submittedName>
        <fullName evidence="9">Compass component swd2</fullName>
    </submittedName>
</protein>
<evidence type="ECO:0000256" key="2">
    <source>
        <dbReference type="ARBA" id="ARBA00005616"/>
    </source>
</evidence>
<accession>A0A1B9GF76</accession>
<keyword evidence="3" id="KW-0805">Transcription regulation</keyword>
<evidence type="ECO:0000256" key="7">
    <source>
        <dbReference type="PROSITE-ProRule" id="PRU00221"/>
    </source>
</evidence>
<evidence type="ECO:0000256" key="6">
    <source>
        <dbReference type="ARBA" id="ARBA00023242"/>
    </source>
</evidence>
<feature type="region of interest" description="Disordered" evidence="8">
    <location>
        <begin position="1"/>
        <end position="31"/>
    </location>
</feature>
<dbReference type="EMBL" id="KI894018">
    <property type="protein sequence ID" value="OCF29648.1"/>
    <property type="molecule type" value="Genomic_DNA"/>
</dbReference>
<dbReference type="InterPro" id="IPR037867">
    <property type="entry name" value="Swd2/WDR82"/>
</dbReference>
<keyword evidence="3" id="KW-0804">Transcription</keyword>
<evidence type="ECO:0000256" key="3">
    <source>
        <dbReference type="ARBA" id="ARBA00022472"/>
    </source>
</evidence>
<sequence length="440" mass="47844">MNYGAGPSSSSSRGTGLAGGQTQAHNNRPAVVPLSVDLLNKFRPSKHFKDALDPESSSTSLPSPPSLSNDAGSAGKNITSLSFDDAGERMVSAGNDDMFVLWDVKKGRKIKPLYSRKYGIDLPRFTHKTGTIVHASTKGDDHAVRYHSMHDNKYLAYYKGHTARVRSVDMSPIDDTFITAGDDGTVRMWDLRASGCKGLVKDVGGSAIAALDSQGVVFAVACSDTQTVMMYATSTMDRIPFNFQPLNDINFARDSIPPPKPIFTSISFSSNGEYLLIGTSSDVHYLLDAIDLVPLRRLVGHQGLERDKNGTKGHAPRRGCSGEEVSFTADSRFVISGSADGNILFWDLSDKDTGSSTTTESGQVKLSRAELDDGQKDPKSIQWHTLPIPDLQARVVLRGGNGMSRAVRFNTKLQMFAVGGEDLTFWLPEKDEDSKIQEGW</sequence>
<reference evidence="10" key="4">
    <citation type="submission" date="2024-02" db="EMBL/GenBank/DDBJ databases">
        <title>Comparative genomics of Cryptococcus and Kwoniella reveals pathogenesis evolution and contrasting modes of karyotype evolution via chromosome fusion or intercentromeric recombination.</title>
        <authorList>
            <person name="Coelho M.A."/>
            <person name="David-Palma M."/>
            <person name="Shea T."/>
            <person name="Bowers K."/>
            <person name="McGinley-Smith S."/>
            <person name="Mohammad A.W."/>
            <person name="Gnirke A."/>
            <person name="Yurkov A.M."/>
            <person name="Nowrousian M."/>
            <person name="Sun S."/>
            <person name="Cuomo C.A."/>
            <person name="Heitman J."/>
        </authorList>
    </citation>
    <scope>NUCLEOTIDE SEQUENCE</scope>
    <source>
        <strain evidence="10">CBS 10118</strain>
    </source>
</reference>
<keyword evidence="4 7" id="KW-0853">WD repeat</keyword>
<dbReference type="KEGG" id="kbi:30205557"/>
<dbReference type="InterPro" id="IPR015943">
    <property type="entry name" value="WD40/YVTN_repeat-like_dom_sf"/>
</dbReference>
<dbReference type="RefSeq" id="XP_019050718.1">
    <property type="nucleotide sequence ID" value="XM_019187840.1"/>
</dbReference>
<keyword evidence="6" id="KW-0539">Nucleus</keyword>
<comment type="similarity">
    <text evidence="2">Belongs to the WD repeat SWD2 family.</text>
</comment>
<feature type="repeat" description="WD" evidence="7">
    <location>
        <begin position="325"/>
        <end position="356"/>
    </location>
</feature>
<name>A0A1B9GF76_9TREE</name>
<dbReference type="InterPro" id="IPR020472">
    <property type="entry name" value="WD40_PAC1"/>
</dbReference>
<dbReference type="OrthoDB" id="27537at2759"/>
<dbReference type="PANTHER" id="PTHR19861">
    <property type="entry name" value="WD40 REPEAT PROTEIN SWD2"/>
    <property type="match status" value="1"/>
</dbReference>
<keyword evidence="3" id="KW-0806">Transcription termination</keyword>
<dbReference type="VEuPathDB" id="FungiDB:I302_01158"/>
<feature type="region of interest" description="Disordered" evidence="8">
    <location>
        <begin position="352"/>
        <end position="379"/>
    </location>
</feature>
<dbReference type="GO" id="GO:0006353">
    <property type="term" value="P:DNA-templated transcription termination"/>
    <property type="evidence" value="ECO:0007669"/>
    <property type="project" value="UniProtKB-KW"/>
</dbReference>
<dbReference type="InterPro" id="IPR019775">
    <property type="entry name" value="WD40_repeat_CS"/>
</dbReference>